<dbReference type="Proteomes" id="UP000792457">
    <property type="component" value="Unassembled WGS sequence"/>
</dbReference>
<protein>
    <recommendedName>
        <fullName evidence="3">Lipoyl-binding domain-containing protein</fullName>
    </recommendedName>
</protein>
<evidence type="ECO:0000313" key="4">
    <source>
        <dbReference type="EMBL" id="KAG8231356.1"/>
    </source>
</evidence>
<evidence type="ECO:0000313" key="5">
    <source>
        <dbReference type="Proteomes" id="UP000792457"/>
    </source>
</evidence>
<keyword evidence="5" id="KW-1185">Reference proteome</keyword>
<dbReference type="CDD" id="cd06849">
    <property type="entry name" value="lipoyl_domain"/>
    <property type="match status" value="1"/>
</dbReference>
<organism evidence="4 5">
    <name type="scientific">Ladona fulva</name>
    <name type="common">Scarce chaser dragonfly</name>
    <name type="synonym">Libellula fulva</name>
    <dbReference type="NCBI Taxonomy" id="123851"/>
    <lineage>
        <taxon>Eukaryota</taxon>
        <taxon>Metazoa</taxon>
        <taxon>Ecdysozoa</taxon>
        <taxon>Arthropoda</taxon>
        <taxon>Hexapoda</taxon>
        <taxon>Insecta</taxon>
        <taxon>Pterygota</taxon>
        <taxon>Palaeoptera</taxon>
        <taxon>Odonata</taxon>
        <taxon>Epiprocta</taxon>
        <taxon>Anisoptera</taxon>
        <taxon>Libelluloidea</taxon>
        <taxon>Libellulidae</taxon>
        <taxon>Ladona</taxon>
    </lineage>
</organism>
<dbReference type="Gene3D" id="2.40.50.100">
    <property type="match status" value="1"/>
</dbReference>
<accession>A0A8K0KBZ9</accession>
<proteinExistence type="inferred from homology"/>
<comment type="similarity">
    <text evidence="1">Belongs to the 2-oxoacid dehydrogenase family.</text>
</comment>
<dbReference type="PANTHER" id="PTHR43416">
    <property type="entry name" value="DIHYDROLIPOYLLYSINE-RESIDUE SUCCINYLTRANSFERASE COMPONENT OF 2-OXOGLUTARATE DEHYDROGENASE COMPLEX, MITOCHONDRIAL-RELATED"/>
    <property type="match status" value="1"/>
</dbReference>
<dbReference type="InterPro" id="IPR011053">
    <property type="entry name" value="Single_hybrid_motif"/>
</dbReference>
<dbReference type="SUPFAM" id="SSF51230">
    <property type="entry name" value="Single hybrid motif"/>
    <property type="match status" value="1"/>
</dbReference>
<dbReference type="EMBL" id="KZ308552">
    <property type="protein sequence ID" value="KAG8231356.1"/>
    <property type="molecule type" value="Genomic_DNA"/>
</dbReference>
<dbReference type="GO" id="GO:0006099">
    <property type="term" value="P:tricarboxylic acid cycle"/>
    <property type="evidence" value="ECO:0007669"/>
    <property type="project" value="TreeGrafter"/>
</dbReference>
<evidence type="ECO:0000256" key="2">
    <source>
        <dbReference type="ARBA" id="ARBA00022823"/>
    </source>
</evidence>
<reference evidence="4" key="2">
    <citation type="submission" date="2017-10" db="EMBL/GenBank/DDBJ databases">
        <title>Ladona fulva Genome sequencing and assembly.</title>
        <authorList>
            <person name="Murali S."/>
            <person name="Richards S."/>
            <person name="Bandaranaike D."/>
            <person name="Bellair M."/>
            <person name="Blankenburg K."/>
            <person name="Chao H."/>
            <person name="Dinh H."/>
            <person name="Doddapaneni H."/>
            <person name="Dugan-Rocha S."/>
            <person name="Elkadiri S."/>
            <person name="Gnanaolivu R."/>
            <person name="Hernandez B."/>
            <person name="Skinner E."/>
            <person name="Javaid M."/>
            <person name="Lee S."/>
            <person name="Li M."/>
            <person name="Ming W."/>
            <person name="Munidasa M."/>
            <person name="Muniz J."/>
            <person name="Nguyen L."/>
            <person name="Hughes D."/>
            <person name="Osuji N."/>
            <person name="Pu L.-L."/>
            <person name="Puazo M."/>
            <person name="Qu C."/>
            <person name="Quiroz J."/>
            <person name="Raj R."/>
            <person name="Weissenberger G."/>
            <person name="Xin Y."/>
            <person name="Zou X."/>
            <person name="Han Y."/>
            <person name="Worley K."/>
            <person name="Muzny D."/>
            <person name="Gibbs R."/>
        </authorList>
    </citation>
    <scope>NUCLEOTIDE SEQUENCE</scope>
    <source>
        <strain evidence="4">Sampled in the wild</strain>
    </source>
</reference>
<dbReference type="Pfam" id="PF00364">
    <property type="entry name" value="Biotin_lipoyl"/>
    <property type="match status" value="1"/>
</dbReference>
<name>A0A8K0KBZ9_LADFU</name>
<dbReference type="InterPro" id="IPR050537">
    <property type="entry name" value="2-oxoacid_dehydrogenase"/>
</dbReference>
<dbReference type="AlphaFoldDB" id="A0A8K0KBZ9"/>
<dbReference type="InterPro" id="IPR000089">
    <property type="entry name" value="Biotin_lipoyl"/>
</dbReference>
<dbReference type="GO" id="GO:0004149">
    <property type="term" value="F:dihydrolipoyllysine-residue succinyltransferase activity"/>
    <property type="evidence" value="ECO:0007669"/>
    <property type="project" value="TreeGrafter"/>
</dbReference>
<evidence type="ECO:0000259" key="3">
    <source>
        <dbReference type="Pfam" id="PF00364"/>
    </source>
</evidence>
<comment type="caution">
    <text evidence="4">The sequence shown here is derived from an EMBL/GenBank/DDBJ whole genome shotgun (WGS) entry which is preliminary data.</text>
</comment>
<dbReference type="PANTHER" id="PTHR43416:SF5">
    <property type="entry name" value="DIHYDROLIPOYLLYSINE-RESIDUE SUCCINYLTRANSFERASE COMPONENT OF 2-OXOGLUTARATE DEHYDROGENASE COMPLEX, MITOCHONDRIAL"/>
    <property type="match status" value="1"/>
</dbReference>
<feature type="domain" description="Lipoyl-binding" evidence="3">
    <location>
        <begin position="96"/>
        <end position="133"/>
    </location>
</feature>
<dbReference type="OrthoDB" id="5391403at2759"/>
<keyword evidence="2" id="KW-0450">Lipoyl</keyword>
<sequence length="133" mass="15324">MSALLTSYSRNFPRSAINLTSKLSKNLNPKVTGNSKCFHSQAVQHMTTIFWCDRRKENDRRKVLQEYIIRVQQQPWVVSSRHFRFSSILSEDVKIVNVPQFADSVSEGDVRWEKAVGDHVAEDDVVAEIETDK</sequence>
<evidence type="ECO:0000256" key="1">
    <source>
        <dbReference type="ARBA" id="ARBA00007317"/>
    </source>
</evidence>
<dbReference type="GO" id="GO:0005739">
    <property type="term" value="C:mitochondrion"/>
    <property type="evidence" value="ECO:0007669"/>
    <property type="project" value="TreeGrafter"/>
</dbReference>
<reference evidence="4" key="1">
    <citation type="submission" date="2013-04" db="EMBL/GenBank/DDBJ databases">
        <authorList>
            <person name="Qu J."/>
            <person name="Murali S.C."/>
            <person name="Bandaranaike D."/>
            <person name="Bellair M."/>
            <person name="Blankenburg K."/>
            <person name="Chao H."/>
            <person name="Dinh H."/>
            <person name="Doddapaneni H."/>
            <person name="Downs B."/>
            <person name="Dugan-Rocha S."/>
            <person name="Elkadiri S."/>
            <person name="Gnanaolivu R.D."/>
            <person name="Hernandez B."/>
            <person name="Javaid M."/>
            <person name="Jayaseelan J.C."/>
            <person name="Lee S."/>
            <person name="Li M."/>
            <person name="Ming W."/>
            <person name="Munidasa M."/>
            <person name="Muniz J."/>
            <person name="Nguyen L."/>
            <person name="Ongeri F."/>
            <person name="Osuji N."/>
            <person name="Pu L.-L."/>
            <person name="Puazo M."/>
            <person name="Qu C."/>
            <person name="Quiroz J."/>
            <person name="Raj R."/>
            <person name="Weissenberger G."/>
            <person name="Xin Y."/>
            <person name="Zou X."/>
            <person name="Han Y."/>
            <person name="Richards S."/>
            <person name="Worley K."/>
            <person name="Muzny D."/>
            <person name="Gibbs R."/>
        </authorList>
    </citation>
    <scope>NUCLEOTIDE SEQUENCE</scope>
    <source>
        <strain evidence="4">Sampled in the wild</strain>
    </source>
</reference>
<gene>
    <name evidence="4" type="ORF">J437_LFUL006925</name>
</gene>
<feature type="non-terminal residue" evidence="4">
    <location>
        <position position="1"/>
    </location>
</feature>